<dbReference type="STRING" id="155417.A0A4Q4TR69"/>
<dbReference type="EMBL" id="QJNU01000028">
    <property type="protein sequence ID" value="RYP09865.1"/>
    <property type="molecule type" value="Genomic_DNA"/>
</dbReference>
<organism evidence="8 9">
    <name type="scientific">Monosporascus ibericus</name>
    <dbReference type="NCBI Taxonomy" id="155417"/>
    <lineage>
        <taxon>Eukaryota</taxon>
        <taxon>Fungi</taxon>
        <taxon>Dikarya</taxon>
        <taxon>Ascomycota</taxon>
        <taxon>Pezizomycotina</taxon>
        <taxon>Sordariomycetes</taxon>
        <taxon>Xylariomycetidae</taxon>
        <taxon>Xylariales</taxon>
        <taxon>Xylariales incertae sedis</taxon>
        <taxon>Monosporascus</taxon>
    </lineage>
</organism>
<dbReference type="GO" id="GO:0008441">
    <property type="term" value="F:3'(2'),5'-bisphosphate nucleotidase activity"/>
    <property type="evidence" value="ECO:0007669"/>
    <property type="project" value="TreeGrafter"/>
</dbReference>
<keyword evidence="7" id="KW-0472">Membrane</keyword>
<dbReference type="Gene3D" id="3.40.190.80">
    <property type="match status" value="1"/>
</dbReference>
<reference evidence="8 9" key="1">
    <citation type="submission" date="2018-06" db="EMBL/GenBank/DDBJ databases">
        <title>Complete Genomes of Monosporascus.</title>
        <authorList>
            <person name="Robinson A.J."/>
            <person name="Natvig D.O."/>
        </authorList>
    </citation>
    <scope>NUCLEOTIDE SEQUENCE [LARGE SCALE GENOMIC DNA]</scope>
    <source>
        <strain evidence="8 9">CBS 110550</strain>
    </source>
</reference>
<evidence type="ECO:0000313" key="8">
    <source>
        <dbReference type="EMBL" id="RYP09865.1"/>
    </source>
</evidence>
<dbReference type="PANTHER" id="PTHR43200">
    <property type="entry name" value="PHOSPHATASE"/>
    <property type="match status" value="1"/>
</dbReference>
<dbReference type="Gene3D" id="3.30.540.10">
    <property type="entry name" value="Fructose-1,6-Bisphosphatase, subunit A, domain 1"/>
    <property type="match status" value="1"/>
</dbReference>
<dbReference type="AlphaFoldDB" id="A0A4Q4TR69"/>
<keyword evidence="5 6" id="KW-0460">Magnesium</keyword>
<evidence type="ECO:0000256" key="2">
    <source>
        <dbReference type="ARBA" id="ARBA00009759"/>
    </source>
</evidence>
<dbReference type="SUPFAM" id="SSF56655">
    <property type="entry name" value="Carbohydrate phosphatase"/>
    <property type="match status" value="1"/>
</dbReference>
<evidence type="ECO:0000256" key="1">
    <source>
        <dbReference type="ARBA" id="ARBA00001946"/>
    </source>
</evidence>
<dbReference type="Proteomes" id="UP000293360">
    <property type="component" value="Unassembled WGS sequence"/>
</dbReference>
<dbReference type="GO" id="GO:0046872">
    <property type="term" value="F:metal ion binding"/>
    <property type="evidence" value="ECO:0007669"/>
    <property type="project" value="UniProtKB-KW"/>
</dbReference>
<keyword evidence="4" id="KW-0378">Hydrolase</keyword>
<comment type="similarity">
    <text evidence="2">Belongs to the inositol monophosphatase superfamily.</text>
</comment>
<accession>A0A4Q4TR69</accession>
<evidence type="ECO:0000256" key="3">
    <source>
        <dbReference type="ARBA" id="ARBA00022723"/>
    </source>
</evidence>
<evidence type="ECO:0000256" key="6">
    <source>
        <dbReference type="PIRSR" id="PIRSR600760-2"/>
    </source>
</evidence>
<evidence type="ECO:0000313" key="9">
    <source>
        <dbReference type="Proteomes" id="UP000293360"/>
    </source>
</evidence>
<dbReference type="CDD" id="cd01517">
    <property type="entry name" value="PAP_phosphatase"/>
    <property type="match status" value="1"/>
</dbReference>
<gene>
    <name evidence="8" type="ORF">DL764_000999</name>
</gene>
<evidence type="ECO:0008006" key="10">
    <source>
        <dbReference type="Google" id="ProtNLM"/>
    </source>
</evidence>
<evidence type="ECO:0000256" key="4">
    <source>
        <dbReference type="ARBA" id="ARBA00022801"/>
    </source>
</evidence>
<comment type="caution">
    <text evidence="8">The sequence shown here is derived from an EMBL/GenBank/DDBJ whole genome shotgun (WGS) entry which is preliminary data.</text>
</comment>
<feature type="binding site" evidence="6">
    <location>
        <position position="141"/>
    </location>
    <ligand>
        <name>Mg(2+)</name>
        <dbReference type="ChEBI" id="CHEBI:18420"/>
        <label>1</label>
        <note>catalytic</note>
    </ligand>
</feature>
<feature type="binding site" evidence="6">
    <location>
        <position position="139"/>
    </location>
    <ligand>
        <name>Mg(2+)</name>
        <dbReference type="ChEBI" id="CHEBI:18420"/>
        <label>1</label>
        <note>catalytic</note>
    </ligand>
</feature>
<proteinExistence type="inferred from homology"/>
<dbReference type="InterPro" id="IPR000760">
    <property type="entry name" value="Inositol_monophosphatase-like"/>
</dbReference>
<dbReference type="PANTHER" id="PTHR43200:SF2">
    <property type="entry name" value="3'(2'),5'-BISPHOSPHATE NUCLEOTIDASE"/>
    <property type="match status" value="1"/>
</dbReference>
<keyword evidence="3 6" id="KW-0479">Metal-binding</keyword>
<dbReference type="InterPro" id="IPR051090">
    <property type="entry name" value="Inositol_monoP_superfamily"/>
</dbReference>
<evidence type="ECO:0000256" key="5">
    <source>
        <dbReference type="ARBA" id="ARBA00022842"/>
    </source>
</evidence>
<dbReference type="GO" id="GO:0000103">
    <property type="term" value="P:sulfate assimilation"/>
    <property type="evidence" value="ECO:0007669"/>
    <property type="project" value="TreeGrafter"/>
</dbReference>
<dbReference type="OrthoDB" id="411145at2759"/>
<feature type="binding site" evidence="6">
    <location>
        <position position="298"/>
    </location>
    <ligand>
        <name>Mg(2+)</name>
        <dbReference type="ChEBI" id="CHEBI:18420"/>
        <label>1</label>
        <note>catalytic</note>
    </ligand>
</feature>
<keyword evidence="7" id="KW-1133">Transmembrane helix</keyword>
<dbReference type="Pfam" id="PF00459">
    <property type="entry name" value="Inositol_P"/>
    <property type="match status" value="1"/>
</dbReference>
<keyword evidence="9" id="KW-1185">Reference proteome</keyword>
<feature type="binding site" evidence="6">
    <location>
        <position position="142"/>
    </location>
    <ligand>
        <name>Mg(2+)</name>
        <dbReference type="ChEBI" id="CHEBI:18420"/>
        <label>1</label>
        <note>catalytic</note>
    </ligand>
</feature>
<protein>
    <recommendedName>
        <fullName evidence="10">3'(2'),5'-bisphosphate nucleotidase</fullName>
    </recommendedName>
</protein>
<sequence length="367" mass="39314">MDSPYSHELKIAFVAIQRAAKISQSVLAQVDLGVLKKDDLSPVTIADFAIQALLTATFHAAFPSDKFVGEESAAELRENPVLLERVWSHLQQGADAGGDAEANGLCWTPESPEQACEMIDWCGSGVPGGVGTGRVWVFDPIDGTQNFVRGELYAINVALLEDGKQVLSAVGCPNLSPDATAPLMDNSLDPEGRGSIVFAVRGYGTHVRQLTGSLGDVSVRAIPRHAEEAPTLRSVTCLNTLASGLEDVHITAAERLQMPFPGCNILPWVVRYVALGLGLANTTFWVYNTRARLAKAWDHAGAMLLFEEVGGKITDVDGRDIDLTAGRKMATNYGFVAAPKNLHGLVLRTLQDVIRQDGRIEVIGSGA</sequence>
<feature type="binding site" evidence="6">
    <location>
        <position position="70"/>
    </location>
    <ligand>
        <name>Mg(2+)</name>
        <dbReference type="ChEBI" id="CHEBI:18420"/>
        <label>1</label>
        <note>catalytic</note>
    </ligand>
</feature>
<comment type="cofactor">
    <cofactor evidence="1 6">
        <name>Mg(2+)</name>
        <dbReference type="ChEBI" id="CHEBI:18420"/>
    </cofactor>
</comment>
<keyword evidence="7" id="KW-0812">Transmembrane</keyword>
<feature type="transmembrane region" description="Helical" evidence="7">
    <location>
        <begin position="265"/>
        <end position="287"/>
    </location>
</feature>
<evidence type="ECO:0000256" key="7">
    <source>
        <dbReference type="SAM" id="Phobius"/>
    </source>
</evidence>
<name>A0A4Q4TR69_9PEZI</name>